<dbReference type="CDD" id="cd03801">
    <property type="entry name" value="GT4_PimA-like"/>
    <property type="match status" value="1"/>
</dbReference>
<reference evidence="4" key="1">
    <citation type="journal article" date="2020" name="mSystems">
        <title>Genome- and Community-Level Interaction Insights into Carbon Utilization and Element Cycling Functions of Hydrothermarchaeota in Hydrothermal Sediment.</title>
        <authorList>
            <person name="Zhou Z."/>
            <person name="Liu Y."/>
            <person name="Xu W."/>
            <person name="Pan J."/>
            <person name="Luo Z.H."/>
            <person name="Li M."/>
        </authorList>
    </citation>
    <scope>NUCLEOTIDE SEQUENCE [LARGE SCALE GENOMIC DNA]</scope>
    <source>
        <strain evidence="4">HyVt-527</strain>
    </source>
</reference>
<gene>
    <name evidence="4" type="ORF">ENJ89_09075</name>
</gene>
<evidence type="ECO:0000256" key="1">
    <source>
        <dbReference type="ARBA" id="ARBA00022679"/>
    </source>
</evidence>
<keyword evidence="1" id="KW-0808">Transferase</keyword>
<dbReference type="PANTHER" id="PTHR46401:SF2">
    <property type="entry name" value="GLYCOSYLTRANSFERASE WBBK-RELATED"/>
    <property type="match status" value="1"/>
</dbReference>
<name>A0A7V5PQL9_CALAY</name>
<feature type="domain" description="Glycosyl transferase family 1" evidence="2">
    <location>
        <begin position="210"/>
        <end position="387"/>
    </location>
</feature>
<dbReference type="Pfam" id="PF00534">
    <property type="entry name" value="Glycos_transf_1"/>
    <property type="match status" value="1"/>
</dbReference>
<dbReference type="AlphaFoldDB" id="A0A7V5PQL9"/>
<sequence>MKNIAILHYSCPPVVGGVEEIVRQQASLFRRHFYPVKVIAGKGGHFLKDLHVELNPLLASDHPEIREVQNAPEGDGKTNNLNIFTDRIASYLREVLFDVDVLIAHNVLTMPYNLPLTRALHRLAENDHVRVISWNHDSPYFYDNYPEYLKDGHWSLLRTYNRHIEYITISDRRAEQFKELYGLEHPLPVVPNGIDPIRFFRLEDTTWRLIKEQDLFSADLVLVQPSRLHPRKNIEKSIEVLAAFKKKNQKVKLLLTGAFDPHETATYDYYRKLIALAEQLNVLDDLVMVADYTFKNGHKLTPDRVTIRDLYLIADILFLPSKQEGFGIPLLEAGMIKLPIACSDIPPFRAIAAEDALYFDPDEKAEIISDKIERFLKDLKPQRMFRKVINRYVWDNIFHHHLKDLIEKDPVTNH</sequence>
<protein>
    <submittedName>
        <fullName evidence="4">Glycosyltransferase</fullName>
    </submittedName>
</protein>
<comment type="caution">
    <text evidence="4">The sequence shown here is derived from an EMBL/GenBank/DDBJ whole genome shotgun (WGS) entry which is preliminary data.</text>
</comment>
<dbReference type="Pfam" id="PF13439">
    <property type="entry name" value="Glyco_transf_4"/>
    <property type="match status" value="1"/>
</dbReference>
<dbReference type="SUPFAM" id="SSF53756">
    <property type="entry name" value="UDP-Glycosyltransferase/glycogen phosphorylase"/>
    <property type="match status" value="1"/>
</dbReference>
<feature type="domain" description="Glycosyltransferase subfamily 4-like N-terminal" evidence="3">
    <location>
        <begin position="15"/>
        <end position="196"/>
    </location>
</feature>
<dbReference type="GO" id="GO:0016757">
    <property type="term" value="F:glycosyltransferase activity"/>
    <property type="evidence" value="ECO:0007669"/>
    <property type="project" value="InterPro"/>
</dbReference>
<dbReference type="InterPro" id="IPR028098">
    <property type="entry name" value="Glyco_trans_4-like_N"/>
</dbReference>
<dbReference type="PANTHER" id="PTHR46401">
    <property type="entry name" value="GLYCOSYLTRANSFERASE WBBK-RELATED"/>
    <property type="match status" value="1"/>
</dbReference>
<dbReference type="EMBL" id="DROD01000582">
    <property type="protein sequence ID" value="HHJ53331.1"/>
    <property type="molecule type" value="Genomic_DNA"/>
</dbReference>
<evidence type="ECO:0000259" key="3">
    <source>
        <dbReference type="Pfam" id="PF13439"/>
    </source>
</evidence>
<proteinExistence type="predicted"/>
<dbReference type="Gene3D" id="3.40.50.2000">
    <property type="entry name" value="Glycogen Phosphorylase B"/>
    <property type="match status" value="2"/>
</dbReference>
<organism evidence="4">
    <name type="scientific">Caldithrix abyssi</name>
    <dbReference type="NCBI Taxonomy" id="187145"/>
    <lineage>
        <taxon>Bacteria</taxon>
        <taxon>Pseudomonadati</taxon>
        <taxon>Calditrichota</taxon>
        <taxon>Calditrichia</taxon>
        <taxon>Calditrichales</taxon>
        <taxon>Calditrichaceae</taxon>
        <taxon>Caldithrix</taxon>
    </lineage>
</organism>
<evidence type="ECO:0000313" key="4">
    <source>
        <dbReference type="EMBL" id="HHJ53331.1"/>
    </source>
</evidence>
<dbReference type="InterPro" id="IPR001296">
    <property type="entry name" value="Glyco_trans_1"/>
</dbReference>
<dbReference type="Proteomes" id="UP000886124">
    <property type="component" value="Unassembled WGS sequence"/>
</dbReference>
<evidence type="ECO:0000259" key="2">
    <source>
        <dbReference type="Pfam" id="PF00534"/>
    </source>
</evidence>
<accession>A0A7V5PQL9</accession>